<dbReference type="AlphaFoldDB" id="A0A1I6S905"/>
<organism evidence="1 2">
    <name type="scientific">Brevundimonas viscosa</name>
    <dbReference type="NCBI Taxonomy" id="871741"/>
    <lineage>
        <taxon>Bacteria</taxon>
        <taxon>Pseudomonadati</taxon>
        <taxon>Pseudomonadota</taxon>
        <taxon>Alphaproteobacteria</taxon>
        <taxon>Caulobacterales</taxon>
        <taxon>Caulobacteraceae</taxon>
        <taxon>Brevundimonas</taxon>
    </lineage>
</organism>
<accession>A0A1I6S905</accession>
<dbReference type="Proteomes" id="UP000198788">
    <property type="component" value="Unassembled WGS sequence"/>
</dbReference>
<dbReference type="InterPro" id="IPR047676">
    <property type="entry name" value="FxLYD_dom"/>
</dbReference>
<sequence>MAGEAEIGELRRGRRWMIASAVGVAGLMGLSIVVDEPVDEREDLVLSGGEVTRSGSGGLVWRGVLSNTAREACRDLAVEIRFLDGTGALAGELTASISRLAAGGRLDLEAALPKGAVGLQIYALRWRTRDASIELGPFASRPLARLTA</sequence>
<gene>
    <name evidence="1" type="ORF">SAMN05192570_2285</name>
</gene>
<dbReference type="RefSeq" id="WP_092310552.1">
    <property type="nucleotide sequence ID" value="NZ_FOZV01000004.1"/>
</dbReference>
<protein>
    <submittedName>
        <fullName evidence="1">Uncharacterized protein</fullName>
    </submittedName>
</protein>
<reference evidence="2" key="1">
    <citation type="submission" date="2016-10" db="EMBL/GenBank/DDBJ databases">
        <authorList>
            <person name="Varghese N."/>
            <person name="Submissions S."/>
        </authorList>
    </citation>
    <scope>NUCLEOTIDE SEQUENCE [LARGE SCALE GENOMIC DNA]</scope>
    <source>
        <strain evidence="2">CGMCC 1.10683</strain>
    </source>
</reference>
<name>A0A1I6S905_9CAUL</name>
<proteinExistence type="predicted"/>
<dbReference type="NCBIfam" id="NF038353">
    <property type="entry name" value="FxLYD_dom"/>
    <property type="match status" value="1"/>
</dbReference>
<keyword evidence="2" id="KW-1185">Reference proteome</keyword>
<dbReference type="EMBL" id="FOZV01000004">
    <property type="protein sequence ID" value="SFS73374.1"/>
    <property type="molecule type" value="Genomic_DNA"/>
</dbReference>
<evidence type="ECO:0000313" key="2">
    <source>
        <dbReference type="Proteomes" id="UP000198788"/>
    </source>
</evidence>
<evidence type="ECO:0000313" key="1">
    <source>
        <dbReference type="EMBL" id="SFS73374.1"/>
    </source>
</evidence>